<dbReference type="Proteomes" id="UP001556367">
    <property type="component" value="Unassembled WGS sequence"/>
</dbReference>
<evidence type="ECO:0000313" key="6">
    <source>
        <dbReference type="Proteomes" id="UP001556367"/>
    </source>
</evidence>
<dbReference type="Pfam" id="PF00656">
    <property type="entry name" value="Peptidase_C14"/>
    <property type="match status" value="1"/>
</dbReference>
<organism evidence="5 6">
    <name type="scientific">Hohenbuehelia grisea</name>
    <dbReference type="NCBI Taxonomy" id="104357"/>
    <lineage>
        <taxon>Eukaryota</taxon>
        <taxon>Fungi</taxon>
        <taxon>Dikarya</taxon>
        <taxon>Basidiomycota</taxon>
        <taxon>Agaricomycotina</taxon>
        <taxon>Agaricomycetes</taxon>
        <taxon>Agaricomycetidae</taxon>
        <taxon>Agaricales</taxon>
        <taxon>Pleurotineae</taxon>
        <taxon>Pleurotaceae</taxon>
        <taxon>Hohenbuehelia</taxon>
    </lineage>
</organism>
<evidence type="ECO:0000259" key="4">
    <source>
        <dbReference type="Pfam" id="PF00656"/>
    </source>
</evidence>
<dbReference type="SUPFAM" id="SSF52129">
    <property type="entry name" value="Caspase-like"/>
    <property type="match status" value="1"/>
</dbReference>
<comment type="similarity">
    <text evidence="1">Belongs to the peptidase C14B family.</text>
</comment>
<evidence type="ECO:0000256" key="1">
    <source>
        <dbReference type="ARBA" id="ARBA00009005"/>
    </source>
</evidence>
<dbReference type="InterPro" id="IPR011600">
    <property type="entry name" value="Pept_C14_caspase"/>
</dbReference>
<proteinExistence type="inferred from homology"/>
<dbReference type="Gene3D" id="3.40.50.1460">
    <property type="match status" value="1"/>
</dbReference>
<evidence type="ECO:0000256" key="2">
    <source>
        <dbReference type="ARBA" id="ARBA00022703"/>
    </source>
</evidence>
<keyword evidence="3" id="KW-0645">Protease</keyword>
<accession>A0ABR3JFX6</accession>
<comment type="caution">
    <text evidence="5">The sequence shown here is derived from an EMBL/GenBank/DDBJ whole genome shotgun (WGS) entry which is preliminary data.</text>
</comment>
<reference evidence="6" key="1">
    <citation type="submission" date="2024-06" db="EMBL/GenBank/DDBJ databases">
        <title>Multi-omics analyses provide insights into the biosynthesis of the anticancer antibiotic pleurotin in Hohenbuehelia grisea.</title>
        <authorList>
            <person name="Weaver J.A."/>
            <person name="Alberti F."/>
        </authorList>
    </citation>
    <scope>NUCLEOTIDE SEQUENCE [LARGE SCALE GENOMIC DNA]</scope>
    <source>
        <strain evidence="6">T-177</strain>
    </source>
</reference>
<protein>
    <recommendedName>
        <fullName evidence="4">Peptidase C14 caspase domain-containing protein</fullName>
    </recommendedName>
</protein>
<keyword evidence="3" id="KW-0788">Thiol protease</keyword>
<dbReference type="PANTHER" id="PTHR48104:SF30">
    <property type="entry name" value="METACASPASE-1"/>
    <property type="match status" value="1"/>
</dbReference>
<keyword evidence="6" id="KW-1185">Reference proteome</keyword>
<sequence length="348" mass="39059">MVQSLFRMLFYGILPRHPFSLPTILLMKCSPLRRLWSTLKDRQKMYAGSLLGGRCWSKIQEPPKLLNVLSQLRIRVVLIGIDYTESNLRSLSSTKDVTAMQELLLDLGVPIDHITILTGQNATRSRIVETLEAIKTNEALSEGDSFLIYFAGHCILYPASSMPEWSSQTNDRFIPAICPVDRDDSPSGKIPDISFRELQQYLSELDAKKLRVTVILDCCHSGGFDPMHFGDLNNSQSPLQSFRITDADPQGSLAAMLAAGGRNGCLLREDWEPPSFNCTLLAACRYGEPARDNGEGGDFTQTLVAKLRKSTSAWPSATYQIVWDQVWPEVHYQNPVLAGERRNNLFFQ</sequence>
<keyword evidence="2" id="KW-0053">Apoptosis</keyword>
<evidence type="ECO:0000256" key="3">
    <source>
        <dbReference type="ARBA" id="ARBA00022807"/>
    </source>
</evidence>
<gene>
    <name evidence="5" type="ORF">HGRIS_003575</name>
</gene>
<keyword evidence="3" id="KW-0378">Hydrolase</keyword>
<dbReference type="EMBL" id="JASNQZ010000007">
    <property type="protein sequence ID" value="KAL0954616.1"/>
    <property type="molecule type" value="Genomic_DNA"/>
</dbReference>
<name>A0ABR3JFX6_9AGAR</name>
<feature type="domain" description="Peptidase C14 caspase" evidence="4">
    <location>
        <begin position="76"/>
        <end position="311"/>
    </location>
</feature>
<dbReference type="InterPro" id="IPR050452">
    <property type="entry name" value="Metacaspase"/>
</dbReference>
<evidence type="ECO:0000313" key="5">
    <source>
        <dbReference type="EMBL" id="KAL0954616.1"/>
    </source>
</evidence>
<dbReference type="InterPro" id="IPR029030">
    <property type="entry name" value="Caspase-like_dom_sf"/>
</dbReference>
<dbReference type="PANTHER" id="PTHR48104">
    <property type="entry name" value="METACASPASE-4"/>
    <property type="match status" value="1"/>
</dbReference>